<feature type="compositionally biased region" description="Basic and acidic residues" evidence="5">
    <location>
        <begin position="574"/>
        <end position="594"/>
    </location>
</feature>
<evidence type="ECO:0000256" key="2">
    <source>
        <dbReference type="ARBA" id="ARBA00022723"/>
    </source>
</evidence>
<dbReference type="Proteomes" id="UP001225356">
    <property type="component" value="Unassembled WGS sequence"/>
</dbReference>
<dbReference type="RefSeq" id="WP_307556689.1">
    <property type="nucleotide sequence ID" value="NZ_JAUSQU010000001.1"/>
</dbReference>
<feature type="region of interest" description="Disordered" evidence="5">
    <location>
        <begin position="572"/>
        <end position="628"/>
    </location>
</feature>
<proteinExistence type="predicted"/>
<keyword evidence="4" id="KW-0411">Iron-sulfur</keyword>
<dbReference type="InterPro" id="IPR026820">
    <property type="entry name" value="VioB/RebD_dom"/>
</dbReference>
<keyword evidence="8" id="KW-1185">Reference proteome</keyword>
<keyword evidence="3" id="KW-0408">Iron</keyword>
<dbReference type="InterPro" id="IPR012347">
    <property type="entry name" value="Ferritin-like"/>
</dbReference>
<evidence type="ECO:0000256" key="4">
    <source>
        <dbReference type="ARBA" id="ARBA00023014"/>
    </source>
</evidence>
<dbReference type="Gene3D" id="1.20.1260.10">
    <property type="match status" value="1"/>
</dbReference>
<dbReference type="InterPro" id="IPR042216">
    <property type="entry name" value="MitoNEET_CISD"/>
</dbReference>
<evidence type="ECO:0000313" key="7">
    <source>
        <dbReference type="EMBL" id="MDP9842813.1"/>
    </source>
</evidence>
<dbReference type="PANTHER" id="PTHR34400:SF4">
    <property type="entry name" value="MEMBRANE PROTEIN"/>
    <property type="match status" value="1"/>
</dbReference>
<reference evidence="7 8" key="1">
    <citation type="submission" date="2023-07" db="EMBL/GenBank/DDBJ databases">
        <title>Sequencing the genomes of 1000 actinobacteria strains.</title>
        <authorList>
            <person name="Klenk H.-P."/>
        </authorList>
    </citation>
    <scope>NUCLEOTIDE SEQUENCE [LARGE SCALE GENOMIC DNA]</scope>
    <source>
        <strain evidence="7 8">DSM 46740</strain>
    </source>
</reference>
<comment type="caution">
    <text evidence="7">The sequence shown here is derived from an EMBL/GenBank/DDBJ whole genome shotgun (WGS) entry which is preliminary data.</text>
</comment>
<dbReference type="Gene3D" id="3.40.5.90">
    <property type="entry name" value="CDGSH iron-sulfur domain, mitoNEET-type"/>
    <property type="match status" value="2"/>
</dbReference>
<feature type="domain" description="Iron-binding zinc finger CDGSH type" evidence="6">
    <location>
        <begin position="545"/>
        <end position="582"/>
    </location>
</feature>
<dbReference type="Pfam" id="PF12902">
    <property type="entry name" value="Ferritin-like"/>
    <property type="match status" value="1"/>
</dbReference>
<name>A0ABT9Q7T2_9ACTN</name>
<dbReference type="SMART" id="SM00704">
    <property type="entry name" value="ZnF_CDGSH"/>
    <property type="match status" value="2"/>
</dbReference>
<keyword evidence="2" id="KW-0479">Metal-binding</keyword>
<dbReference type="PANTHER" id="PTHR34400">
    <property type="match status" value="1"/>
</dbReference>
<evidence type="ECO:0000313" key="8">
    <source>
        <dbReference type="Proteomes" id="UP001225356"/>
    </source>
</evidence>
<evidence type="ECO:0000256" key="1">
    <source>
        <dbReference type="ARBA" id="ARBA00022714"/>
    </source>
</evidence>
<feature type="domain" description="Iron-binding zinc finger CDGSH type" evidence="6">
    <location>
        <begin position="397"/>
        <end position="432"/>
    </location>
</feature>
<keyword evidence="1" id="KW-0001">2Fe-2S</keyword>
<evidence type="ECO:0000256" key="3">
    <source>
        <dbReference type="ARBA" id="ARBA00023004"/>
    </source>
</evidence>
<accession>A0ABT9Q7T2</accession>
<gene>
    <name evidence="7" type="ORF">J2853_002024</name>
</gene>
<dbReference type="Pfam" id="PF09360">
    <property type="entry name" value="zf-CDGSH"/>
    <property type="match status" value="2"/>
</dbReference>
<evidence type="ECO:0000259" key="6">
    <source>
        <dbReference type="SMART" id="SM00704"/>
    </source>
</evidence>
<dbReference type="EMBL" id="JAUSQU010000001">
    <property type="protein sequence ID" value="MDP9842813.1"/>
    <property type="molecule type" value="Genomic_DNA"/>
</dbReference>
<organism evidence="7 8">
    <name type="scientific">Streptosporangium lutulentum</name>
    <dbReference type="NCBI Taxonomy" id="1461250"/>
    <lineage>
        <taxon>Bacteria</taxon>
        <taxon>Bacillati</taxon>
        <taxon>Actinomycetota</taxon>
        <taxon>Actinomycetes</taxon>
        <taxon>Streptosporangiales</taxon>
        <taxon>Streptosporangiaceae</taxon>
        <taxon>Streptosporangium</taxon>
    </lineage>
</organism>
<protein>
    <submittedName>
        <fullName evidence="7">CDGSH-type Zn-finger protein</fullName>
    </submittedName>
</protein>
<evidence type="ECO:0000256" key="5">
    <source>
        <dbReference type="SAM" id="MobiDB-lite"/>
    </source>
</evidence>
<dbReference type="InterPro" id="IPR018967">
    <property type="entry name" value="FeS-contain_CDGSH-typ"/>
</dbReference>
<sequence length="628" mass="68106">MKHSPPQGAAAASSARIDTLDSLREHLQWAIELEHATLPPYLCALYSLDPERNPEAVEVVGGVFVEEMLHLALAANLLNAVGGRPRLDTPTTLPAHPRRLPHGDRSLELSLVPFGADALEMFLRLERPAPPGAPAEGDDYETIGQFYTAIEQGLRDLCDRLGERAVFSGDPARQVNAGHFRHTAGRLIAVDGLDSALAALREIVEQGEGTSHGEVWDGDQDVFHPERDEVGHYYRFQELQAGRRYRRGDTPRSGPTGETISVDLTGVLPMRRNPRLDDHAPGSAIRTAQEEFNHTYCAVLHLLEQAFNGNPKLMSVATGTMYALKAQAQALMRMPDGDGTTAGPTFDYVAPELRRWSVGDRRRIVVLRDGPYIVYGGVPLRRKYKIVSSEKDSLTWKTGEPLATEETYALCRCGRSGSKPFCDGTHAVAGFDGTETADVRPYRELQHVHDGVGISAQRVGELCVHAAFCIGRTRPIAAMLADTGDSDVRSNVMGRIDHCPSGSYSYALQRGGEMIEPDLPQAISILEEEDGLAGSLWVTGGVPVLRADGRPLETRNRMTLCRCGHSGNKPLCDGTHREIGFREDPPGHEGDRRQGASPPAGAGTEVAHATAPRPEPGNGGPATPLPKA</sequence>